<sequence>MSGHIEKTMIGQSHESIMTSYRFREAIINDTMYGPSISNQVYAKNRTKEPTYIIAPYDSPVLRAADVDKVPGLRPLSRMAVLANAAKVVDASTNGTRDASTKRLVAHDRLHLHVGVDLLDGAIDDNLVLLAWAAWLNGHSLRGNE</sequence>
<evidence type="ECO:0000313" key="2">
    <source>
        <dbReference type="Proteomes" id="UP000707071"/>
    </source>
</evidence>
<dbReference type="EMBL" id="SRRH01000193">
    <property type="protein sequence ID" value="KAG6295427.1"/>
    <property type="molecule type" value="Genomic_DNA"/>
</dbReference>
<protein>
    <submittedName>
        <fullName evidence="1">Uncharacterized protein</fullName>
    </submittedName>
</protein>
<accession>A0A9P7U1B3</accession>
<proteinExistence type="predicted"/>
<evidence type="ECO:0000313" key="1">
    <source>
        <dbReference type="EMBL" id="KAG6295427.1"/>
    </source>
</evidence>
<dbReference type="Proteomes" id="UP000707071">
    <property type="component" value="Unassembled WGS sequence"/>
</dbReference>
<keyword evidence="2" id="KW-1185">Reference proteome</keyword>
<name>A0A9P7U1B3_9HYPO</name>
<comment type="caution">
    <text evidence="1">The sequence shown here is derived from an EMBL/GenBank/DDBJ whole genome shotgun (WGS) entry which is preliminary data.</text>
</comment>
<dbReference type="AlphaFoldDB" id="A0A9P7U1B3"/>
<reference evidence="1 2" key="1">
    <citation type="journal article" date="2020" name="bioRxiv">
        <title>Whole genome comparisons of ergot fungi reveals the divergence and evolution of species within the genus Claviceps are the result of varying mechanisms driving genome evolution and host range expansion.</title>
        <authorList>
            <person name="Wyka S.A."/>
            <person name="Mondo S.J."/>
            <person name="Liu M."/>
            <person name="Dettman J."/>
            <person name="Nalam V."/>
            <person name="Broders K.D."/>
        </authorList>
    </citation>
    <scope>NUCLEOTIDE SEQUENCE [LARGE SCALE GENOMIC DNA]</scope>
    <source>
        <strain evidence="1 2">Clav52</strain>
    </source>
</reference>
<organism evidence="1 2">
    <name type="scientific">Claviceps aff. purpurea</name>
    <dbReference type="NCBI Taxonomy" id="1967640"/>
    <lineage>
        <taxon>Eukaryota</taxon>
        <taxon>Fungi</taxon>
        <taxon>Dikarya</taxon>
        <taxon>Ascomycota</taxon>
        <taxon>Pezizomycotina</taxon>
        <taxon>Sordariomycetes</taxon>
        <taxon>Hypocreomycetidae</taxon>
        <taxon>Hypocreales</taxon>
        <taxon>Clavicipitaceae</taxon>
        <taxon>Claviceps</taxon>
    </lineage>
</organism>
<gene>
    <name evidence="1" type="ORF">E4U09_002170</name>
</gene>